<dbReference type="RefSeq" id="WP_105040141.1">
    <property type="nucleotide sequence ID" value="NZ_PPSL01000004.1"/>
</dbReference>
<dbReference type="GO" id="GO:0046872">
    <property type="term" value="F:metal ion binding"/>
    <property type="evidence" value="ECO:0007669"/>
    <property type="project" value="UniProtKB-KW"/>
</dbReference>
<dbReference type="GO" id="GO:0020037">
    <property type="term" value="F:heme binding"/>
    <property type="evidence" value="ECO:0007669"/>
    <property type="project" value="InterPro"/>
</dbReference>
<protein>
    <recommendedName>
        <fullName evidence="5">Cytochrome c domain-containing protein</fullName>
    </recommendedName>
</protein>
<dbReference type="PANTHER" id="PTHR35008:SF8">
    <property type="entry name" value="ALCOHOL DEHYDROGENASE CYTOCHROME C SUBUNIT"/>
    <property type="match status" value="1"/>
</dbReference>
<evidence type="ECO:0000313" key="6">
    <source>
        <dbReference type="EMBL" id="PQJ10133.1"/>
    </source>
</evidence>
<dbReference type="Pfam" id="PF00034">
    <property type="entry name" value="Cytochrom_C"/>
    <property type="match status" value="1"/>
</dbReference>
<dbReference type="InterPro" id="IPR051459">
    <property type="entry name" value="Cytochrome_c-type_DH"/>
</dbReference>
<feature type="domain" description="Cytochrome c" evidence="5">
    <location>
        <begin position="38"/>
        <end position="139"/>
    </location>
</feature>
<dbReference type="Gene3D" id="1.10.760.10">
    <property type="entry name" value="Cytochrome c-like domain"/>
    <property type="match status" value="2"/>
</dbReference>
<dbReference type="InterPro" id="IPR036909">
    <property type="entry name" value="Cyt_c-like_dom_sf"/>
</dbReference>
<evidence type="ECO:0000256" key="2">
    <source>
        <dbReference type="ARBA" id="ARBA00022723"/>
    </source>
</evidence>
<sequence length="308" mass="34172">MRKGYIILVFCLVFAVLLSCKTHYQLANKAYARIEIPTSLERGKNLAYNICADCYYDKTVKKFIGMRYLALPRIAGKVYSANLTNSKTNGVITGYSDGELAYLLKTGITRDGRFIPYMLRPKMADDDINDLIIYLRSGDEAVQAGDTSVGHSHLNFIGRIAIRKIAKPQPYITSIKRPGKDDAIANGRYLVDNIGCFHCHSKSIAKLNYLDAEQSRGYLQGGMKFKDESGNKIHAANLTPDSSTGIGGFTRAQFQKAIMEGVAPGGRKLHPPMPHFTHLTDKQVSDIYAYLMSIPAVHKRGGMISDTY</sequence>
<accession>A0A2S7ST87</accession>
<keyword evidence="3 4" id="KW-0408">Iron</keyword>
<dbReference type="GO" id="GO:0009055">
    <property type="term" value="F:electron transfer activity"/>
    <property type="evidence" value="ECO:0007669"/>
    <property type="project" value="InterPro"/>
</dbReference>
<evidence type="ECO:0000256" key="3">
    <source>
        <dbReference type="ARBA" id="ARBA00023004"/>
    </source>
</evidence>
<dbReference type="OrthoDB" id="9809720at2"/>
<evidence type="ECO:0000259" key="5">
    <source>
        <dbReference type="PROSITE" id="PS51007"/>
    </source>
</evidence>
<name>A0A2S7ST87_9BACT</name>
<keyword evidence="2 4" id="KW-0479">Metal-binding</keyword>
<dbReference type="InterPro" id="IPR009056">
    <property type="entry name" value="Cyt_c-like_dom"/>
</dbReference>
<dbReference type="SUPFAM" id="SSF46626">
    <property type="entry name" value="Cytochrome c"/>
    <property type="match status" value="2"/>
</dbReference>
<dbReference type="AlphaFoldDB" id="A0A2S7ST87"/>
<keyword evidence="1 4" id="KW-0349">Heme</keyword>
<evidence type="ECO:0000313" key="7">
    <source>
        <dbReference type="Proteomes" id="UP000239872"/>
    </source>
</evidence>
<evidence type="ECO:0000256" key="1">
    <source>
        <dbReference type="ARBA" id="ARBA00022617"/>
    </source>
</evidence>
<reference evidence="6 7" key="1">
    <citation type="submission" date="2018-01" db="EMBL/GenBank/DDBJ databases">
        <title>A novel member of the phylum Bacteroidetes isolated from glacier ice.</title>
        <authorList>
            <person name="Liu Q."/>
            <person name="Xin Y.-H."/>
        </authorList>
    </citation>
    <scope>NUCLEOTIDE SEQUENCE [LARGE SCALE GENOMIC DNA]</scope>
    <source>
        <strain evidence="6 7">RB1R16</strain>
    </source>
</reference>
<dbReference type="PROSITE" id="PS51007">
    <property type="entry name" value="CYTC"/>
    <property type="match status" value="2"/>
</dbReference>
<proteinExistence type="predicted"/>
<keyword evidence="7" id="KW-1185">Reference proteome</keyword>
<dbReference type="PANTHER" id="PTHR35008">
    <property type="entry name" value="BLL4482 PROTEIN-RELATED"/>
    <property type="match status" value="1"/>
</dbReference>
<organism evidence="6 7">
    <name type="scientific">Flavipsychrobacter stenotrophus</name>
    <dbReference type="NCBI Taxonomy" id="2077091"/>
    <lineage>
        <taxon>Bacteria</taxon>
        <taxon>Pseudomonadati</taxon>
        <taxon>Bacteroidota</taxon>
        <taxon>Chitinophagia</taxon>
        <taxon>Chitinophagales</taxon>
        <taxon>Chitinophagaceae</taxon>
        <taxon>Flavipsychrobacter</taxon>
    </lineage>
</organism>
<dbReference type="Proteomes" id="UP000239872">
    <property type="component" value="Unassembled WGS sequence"/>
</dbReference>
<comment type="caution">
    <text evidence="6">The sequence shown here is derived from an EMBL/GenBank/DDBJ whole genome shotgun (WGS) entry which is preliminary data.</text>
</comment>
<dbReference type="EMBL" id="PPSL01000004">
    <property type="protein sequence ID" value="PQJ10133.1"/>
    <property type="molecule type" value="Genomic_DNA"/>
</dbReference>
<dbReference type="PROSITE" id="PS51257">
    <property type="entry name" value="PROKAR_LIPOPROTEIN"/>
    <property type="match status" value="1"/>
</dbReference>
<evidence type="ECO:0000256" key="4">
    <source>
        <dbReference type="PROSITE-ProRule" id="PRU00433"/>
    </source>
</evidence>
<feature type="domain" description="Cytochrome c" evidence="5">
    <location>
        <begin position="182"/>
        <end position="295"/>
    </location>
</feature>
<gene>
    <name evidence="6" type="ORF">CJD36_015665</name>
</gene>